<dbReference type="PANTHER" id="PTHR32329:SF8">
    <property type="entry name" value="ACTIVATOR OF (R)-2-HYDROXYGLUTARYL-COA DEHYDRATASE"/>
    <property type="match status" value="1"/>
</dbReference>
<proteinExistence type="predicted"/>
<dbReference type="PANTHER" id="PTHR32329">
    <property type="entry name" value="BIFUNCTIONAL PROTEIN [INCLUDES 2-HYDROXYACYL-COA DEHYDRATASE (N-TER) AND ITS ACTIVATOR DOMAIN (C_TERM)-RELATED"/>
    <property type="match status" value="1"/>
</dbReference>
<dbReference type="InterPro" id="IPR051805">
    <property type="entry name" value="Dehydratase_Activator_Redct"/>
</dbReference>
<dbReference type="InterPro" id="IPR043129">
    <property type="entry name" value="ATPase_NBD"/>
</dbReference>
<evidence type="ECO:0000256" key="1">
    <source>
        <dbReference type="ARBA" id="ARBA00001966"/>
    </source>
</evidence>
<dbReference type="EMBL" id="DRND01000306">
    <property type="protein sequence ID" value="HFC47003.1"/>
    <property type="molecule type" value="Genomic_DNA"/>
</dbReference>
<reference evidence="6" key="1">
    <citation type="journal article" date="2020" name="mSystems">
        <title>Genome- and Community-Level Interaction Insights into Carbon Utilization and Element Cycling Functions of Hydrothermarchaeota in Hydrothermal Sediment.</title>
        <authorList>
            <person name="Zhou Z."/>
            <person name="Liu Y."/>
            <person name="Xu W."/>
            <person name="Pan J."/>
            <person name="Luo Z.H."/>
            <person name="Li M."/>
        </authorList>
    </citation>
    <scope>NUCLEOTIDE SEQUENCE [LARGE SCALE GENOMIC DNA]</scope>
    <source>
        <strain evidence="6">HyVt-503</strain>
    </source>
</reference>
<evidence type="ECO:0000256" key="3">
    <source>
        <dbReference type="ARBA" id="ARBA00023004"/>
    </source>
</evidence>
<dbReference type="NCBIfam" id="TIGR00241">
    <property type="entry name" value="CoA_E_activ"/>
    <property type="match status" value="1"/>
</dbReference>
<dbReference type="InterPro" id="IPR008275">
    <property type="entry name" value="CoA_E_activase_dom"/>
</dbReference>
<keyword evidence="3" id="KW-0408">Iron</keyword>
<comment type="cofactor">
    <cofactor evidence="1">
        <name>[4Fe-4S] cluster</name>
        <dbReference type="ChEBI" id="CHEBI:49883"/>
    </cofactor>
</comment>
<dbReference type="GO" id="GO:0051536">
    <property type="term" value="F:iron-sulfur cluster binding"/>
    <property type="evidence" value="ECO:0007669"/>
    <property type="project" value="UniProtKB-KW"/>
</dbReference>
<gene>
    <name evidence="6" type="ORF">ENJ63_03890</name>
</gene>
<keyword evidence="2" id="KW-0479">Metal-binding</keyword>
<keyword evidence="4" id="KW-0411">Iron-sulfur</keyword>
<feature type="domain" description="ATPase BadF/BadG/BcrA/BcrD type" evidence="5">
    <location>
        <begin position="5"/>
        <end position="245"/>
    </location>
</feature>
<dbReference type="AlphaFoldDB" id="A0A7V2SWL9"/>
<evidence type="ECO:0000256" key="4">
    <source>
        <dbReference type="ARBA" id="ARBA00023014"/>
    </source>
</evidence>
<protein>
    <submittedName>
        <fullName evidence="6">3-hydroxyacyl-ACP dehydratase</fullName>
    </submittedName>
</protein>
<dbReference type="Proteomes" id="UP000885797">
    <property type="component" value="Unassembled WGS sequence"/>
</dbReference>
<dbReference type="InterPro" id="IPR002731">
    <property type="entry name" value="ATPase_BadF"/>
</dbReference>
<dbReference type="GO" id="GO:0046872">
    <property type="term" value="F:metal ion binding"/>
    <property type="evidence" value="ECO:0007669"/>
    <property type="project" value="UniProtKB-KW"/>
</dbReference>
<accession>A0A7V2SWL9</accession>
<evidence type="ECO:0000256" key="2">
    <source>
        <dbReference type="ARBA" id="ARBA00022723"/>
    </source>
</evidence>
<dbReference type="CDD" id="cd24036">
    <property type="entry name" value="ASKHA_NBD_BcrAD_BadFG_HgdC_HadI"/>
    <property type="match status" value="1"/>
</dbReference>
<sequence length="251" mass="26909">MVTAGIDIGSRSIELVVLKNGEIHHMSHAETSFDYINQVKELLSGIKAERIIATGYGRHLVAKELGFPHITEIKAHAAGIHRLAPTVRTILDIGGQDSKAISIDSKGRVRRFEMNDRCAAGTGRFLEVMAQALGCRISDFGELAMRGDDMVKISSMCTVFAETEVVALRARGAKPADVARALVNAVIQRSATMLKRVEIEGEVAFCGGVARNRAIVEGLSRVLNCSIIVPENPEFTGALGAALLAQCSNPS</sequence>
<dbReference type="Pfam" id="PF01869">
    <property type="entry name" value="BcrAD_BadFG"/>
    <property type="match status" value="1"/>
</dbReference>
<dbReference type="Gene3D" id="3.30.420.40">
    <property type="match status" value="2"/>
</dbReference>
<organism evidence="6">
    <name type="scientific">Dissulfuribacter thermophilus</name>
    <dbReference type="NCBI Taxonomy" id="1156395"/>
    <lineage>
        <taxon>Bacteria</taxon>
        <taxon>Pseudomonadati</taxon>
        <taxon>Thermodesulfobacteriota</taxon>
        <taxon>Dissulfuribacteria</taxon>
        <taxon>Dissulfuribacterales</taxon>
        <taxon>Dissulfuribacteraceae</taxon>
        <taxon>Dissulfuribacter</taxon>
    </lineage>
</organism>
<comment type="caution">
    <text evidence="6">The sequence shown here is derived from an EMBL/GenBank/DDBJ whole genome shotgun (WGS) entry which is preliminary data.</text>
</comment>
<evidence type="ECO:0000259" key="5">
    <source>
        <dbReference type="Pfam" id="PF01869"/>
    </source>
</evidence>
<evidence type="ECO:0000313" key="6">
    <source>
        <dbReference type="EMBL" id="HFC47003.1"/>
    </source>
</evidence>
<dbReference type="SUPFAM" id="SSF53067">
    <property type="entry name" value="Actin-like ATPase domain"/>
    <property type="match status" value="1"/>
</dbReference>
<name>A0A7V2SWL9_9BACT</name>